<gene>
    <name evidence="2" type="ORF">SEMRO_957_G224540.1</name>
</gene>
<dbReference type="OrthoDB" id="47059at2759"/>
<accession>A0A9N8EEF5</accession>
<evidence type="ECO:0000313" key="2">
    <source>
        <dbReference type="EMBL" id="CAB9518709.1"/>
    </source>
</evidence>
<sequence>MEQDEDPMMAFQEGVTEIMMACEELRQPFKAENPKVPTAVVVQGRDDLNLMFENLGGMHHQLHQNNNNANAGSNPEDEQIQKDLFQHCQLRVAQVAQLVLERAMASAEPQEEEDSSKRNNNADDDDDEQAAQAAQQQLELERQDFQASIARIAELNFIWCLETGQEERIAQIVEQYAASQRNALRERAKPSIARLVQERRNNNDLVMEKLPHSHVITVILGQASALIHPLLTWLCSLPPPPEAGQLVNKLVEAIRSLCEQSVQVLDEQAQTLVKTVTGWFWTDRNVDDWMAKSNSQEGLGSDSNNNKLYLGTLDGLVEEMAFSCQVLARYQALIQSVPLAVVQKTIEHEISPEFQWKYATLERFLATQQWKSALMLATPVSIVLGTSIQVPSVVEDAQYLSTRALERAASTRSTQAIGTVAHAISSHVWSTDITGGVHQALADQVGCYVDGTASATEQQQASQQQSPPRSNTNSFASALLGALDEDIGNKKTPPSSQPPSSGGAPSSGGLFQSLVGGGDGLQQIRINTDFCNLNGIHSASTACRSLVKFLDGLLENPEANNEEGGDPAASLKQMNAMIELAREELSHYGNAYDAMLKLKTQHVIQQWCGSLQDPPKRKNCPCIPLLRYYFLNENFELDQASFKAAESDSRLEQDLLSALSESKFLQQSHDKSDAEVLTGIREELTQIIEELILDCLLHAEPPKRFTDWGSLLLSKQVRMLKLYLAKLQDKNNTSGAAESRNPAATTKYRPWERLSQIVTVLQLERPSDWTLYQSTSVLTPQDVRTAMQLRVDFSAEAIKTVVAAMSTNGANGQHK</sequence>
<dbReference type="EMBL" id="CAICTM010000955">
    <property type="protein sequence ID" value="CAB9518709.1"/>
    <property type="molecule type" value="Genomic_DNA"/>
</dbReference>
<organism evidence="2 3">
    <name type="scientific">Seminavis robusta</name>
    <dbReference type="NCBI Taxonomy" id="568900"/>
    <lineage>
        <taxon>Eukaryota</taxon>
        <taxon>Sar</taxon>
        <taxon>Stramenopiles</taxon>
        <taxon>Ochrophyta</taxon>
        <taxon>Bacillariophyta</taxon>
        <taxon>Bacillariophyceae</taxon>
        <taxon>Bacillariophycidae</taxon>
        <taxon>Naviculales</taxon>
        <taxon>Naviculaceae</taxon>
        <taxon>Seminavis</taxon>
    </lineage>
</organism>
<proteinExistence type="predicted"/>
<feature type="region of interest" description="Disordered" evidence="1">
    <location>
        <begin position="104"/>
        <end position="137"/>
    </location>
</feature>
<dbReference type="PANTHER" id="PTHR24016:SF0">
    <property type="entry name" value="CONSERVED OLIGOMERIC GOLGI COMPLEX SUBUNIT 4"/>
    <property type="match status" value="1"/>
</dbReference>
<dbReference type="InterPro" id="IPR048682">
    <property type="entry name" value="COG4"/>
</dbReference>
<feature type="compositionally biased region" description="Low complexity" evidence="1">
    <location>
        <begin position="498"/>
        <end position="509"/>
    </location>
</feature>
<reference evidence="2" key="1">
    <citation type="submission" date="2020-06" db="EMBL/GenBank/DDBJ databases">
        <authorList>
            <consortium name="Plant Systems Biology data submission"/>
        </authorList>
    </citation>
    <scope>NUCLEOTIDE SEQUENCE</scope>
    <source>
        <strain evidence="2">D6</strain>
    </source>
</reference>
<keyword evidence="3" id="KW-1185">Reference proteome</keyword>
<protein>
    <submittedName>
        <fullName evidence="2">Uncharacterized protein</fullName>
    </submittedName>
</protein>
<name>A0A9N8EEF5_9STRA</name>
<dbReference type="AlphaFoldDB" id="A0A9N8EEF5"/>
<evidence type="ECO:0000313" key="3">
    <source>
        <dbReference type="Proteomes" id="UP001153069"/>
    </source>
</evidence>
<dbReference type="Gene3D" id="1.20.58.1970">
    <property type="match status" value="1"/>
</dbReference>
<dbReference type="Proteomes" id="UP001153069">
    <property type="component" value="Unassembled WGS sequence"/>
</dbReference>
<dbReference type="PANTHER" id="PTHR24016">
    <property type="entry name" value="CONSERVED OLIGOMERIC GOLGI COMPLEX SUBUNIT 4"/>
    <property type="match status" value="1"/>
</dbReference>
<evidence type="ECO:0000256" key="1">
    <source>
        <dbReference type="SAM" id="MobiDB-lite"/>
    </source>
</evidence>
<feature type="region of interest" description="Disordered" evidence="1">
    <location>
        <begin position="485"/>
        <end position="512"/>
    </location>
</feature>
<comment type="caution">
    <text evidence="2">The sequence shown here is derived from an EMBL/GenBank/DDBJ whole genome shotgun (WGS) entry which is preliminary data.</text>
</comment>